<dbReference type="GO" id="GO:0005524">
    <property type="term" value="F:ATP binding"/>
    <property type="evidence" value="ECO:0007669"/>
    <property type="project" value="UniProtKB-UniRule"/>
</dbReference>
<organism evidence="12 13">
    <name type="scientific">Thermovenabulum gondwanense</name>
    <dbReference type="NCBI Taxonomy" id="520767"/>
    <lineage>
        <taxon>Bacteria</taxon>
        <taxon>Bacillati</taxon>
        <taxon>Bacillota</taxon>
        <taxon>Clostridia</taxon>
        <taxon>Thermosediminibacterales</taxon>
        <taxon>Thermosediminibacteraceae</taxon>
        <taxon>Thermovenabulum</taxon>
    </lineage>
</organism>
<protein>
    <recommendedName>
        <fullName evidence="10">ABC transporter ATP-binding protein</fullName>
    </recommendedName>
</protein>
<keyword evidence="3 10" id="KW-0813">Transport</keyword>
<dbReference type="CDD" id="cd03225">
    <property type="entry name" value="ABC_cobalt_CbiO_domain1"/>
    <property type="match status" value="1"/>
</dbReference>
<reference evidence="12 13" key="1">
    <citation type="submission" date="2015-12" db="EMBL/GenBank/DDBJ databases">
        <title>Draft genome of Thermovenabulum gondwanense isolated from a red thermophilic microbial mat colonisisng an outflow channel of a bore well.</title>
        <authorList>
            <person name="Patel B.K."/>
        </authorList>
    </citation>
    <scope>NUCLEOTIDE SEQUENCE [LARGE SCALE GENOMIC DNA]</scope>
    <source>
        <strain evidence="12 13">R270</strain>
    </source>
</reference>
<comment type="similarity">
    <text evidence="2 10">Belongs to the ABC transporter superfamily.</text>
</comment>
<dbReference type="PANTHER" id="PTHR43553">
    <property type="entry name" value="HEAVY METAL TRANSPORTER"/>
    <property type="match status" value="1"/>
</dbReference>
<evidence type="ECO:0000313" key="12">
    <source>
        <dbReference type="EMBL" id="KYO64930.1"/>
    </source>
</evidence>
<evidence type="ECO:0000256" key="10">
    <source>
        <dbReference type="RuleBase" id="RU364103"/>
    </source>
</evidence>
<comment type="function">
    <text evidence="10">Part of an ABC transporter complex. Responsible for energy coupling to the transport system.</text>
</comment>
<sequence length="273" mass="30861">MNYAVEVENLFFQYRDGSEALKGISFKIMPGEKIAILGENGAGKTTLLLHLNGVYLPKKGRVKIFGEEVKKGNEYKIRQKVGLVFQNPDDQVFSATVYEDIAFGPVNFGLSKGEVEKRVEKAMKALKIEELKERIPQHLSYGQKKKVAIAGVIAVDPEILILDEPMAFLDPSSRRQIINILKYLEGEGRTLIIATHDVNFAADWAQKVIILKRGRVLAEGPPEILTRDEVIREADLEQPLVYRFSKEILGEGYFLPYKTKDFINLIKSLINRP</sequence>
<dbReference type="InterPro" id="IPR017871">
    <property type="entry name" value="ABC_transporter-like_CS"/>
</dbReference>
<dbReference type="PANTHER" id="PTHR43553:SF24">
    <property type="entry name" value="ENERGY-COUPLING FACTOR TRANSPORTER ATP-BINDING PROTEIN ECFA1"/>
    <property type="match status" value="1"/>
</dbReference>
<dbReference type="InterPro" id="IPR005876">
    <property type="entry name" value="Co_trans_ATP-bd"/>
</dbReference>
<dbReference type="PROSITE" id="PS50893">
    <property type="entry name" value="ABC_TRANSPORTER_2"/>
    <property type="match status" value="1"/>
</dbReference>
<feature type="domain" description="ABC transporter" evidence="11">
    <location>
        <begin position="5"/>
        <end position="238"/>
    </location>
</feature>
<dbReference type="InterPro" id="IPR003593">
    <property type="entry name" value="AAA+_ATPase"/>
</dbReference>
<dbReference type="NCBIfam" id="TIGR01166">
    <property type="entry name" value="cbiO"/>
    <property type="match status" value="1"/>
</dbReference>
<dbReference type="EMBL" id="LOHZ01000039">
    <property type="protein sequence ID" value="KYO64930.1"/>
    <property type="molecule type" value="Genomic_DNA"/>
</dbReference>
<dbReference type="FunFam" id="3.40.50.300:FF:000224">
    <property type="entry name" value="Energy-coupling factor transporter ATP-binding protein EcfA"/>
    <property type="match status" value="1"/>
</dbReference>
<evidence type="ECO:0000256" key="2">
    <source>
        <dbReference type="ARBA" id="ARBA00005417"/>
    </source>
</evidence>
<comment type="function">
    <text evidence="9">Probably part of an ABC transporter complex. Responsible for energy coupling to the transport system.</text>
</comment>
<dbReference type="AlphaFoldDB" id="A0A161PVW4"/>
<gene>
    <name evidence="12" type="primary">cbiO</name>
    <name evidence="12" type="ORF">ATZ99_17920</name>
</gene>
<accession>A0A161PVW4</accession>
<evidence type="ECO:0000259" key="11">
    <source>
        <dbReference type="PROSITE" id="PS50893"/>
    </source>
</evidence>
<keyword evidence="4 10" id="KW-1003">Cell membrane</keyword>
<evidence type="ECO:0000256" key="5">
    <source>
        <dbReference type="ARBA" id="ARBA00022741"/>
    </source>
</evidence>
<dbReference type="GO" id="GO:0016887">
    <property type="term" value="F:ATP hydrolysis activity"/>
    <property type="evidence" value="ECO:0007669"/>
    <property type="project" value="InterPro"/>
</dbReference>
<keyword evidence="6 10" id="KW-0067">ATP-binding</keyword>
<dbReference type="RefSeq" id="WP_068748904.1">
    <property type="nucleotide sequence ID" value="NZ_LOHZ01000039.1"/>
</dbReference>
<comment type="caution">
    <text evidence="12">The sequence shown here is derived from an EMBL/GenBank/DDBJ whole genome shotgun (WGS) entry which is preliminary data.</text>
</comment>
<dbReference type="InterPro" id="IPR027417">
    <property type="entry name" value="P-loop_NTPase"/>
</dbReference>
<dbReference type="GO" id="GO:0042626">
    <property type="term" value="F:ATPase-coupled transmembrane transporter activity"/>
    <property type="evidence" value="ECO:0007669"/>
    <property type="project" value="TreeGrafter"/>
</dbReference>
<dbReference type="InterPro" id="IPR015856">
    <property type="entry name" value="ABC_transpr_CbiO/EcfA_su"/>
</dbReference>
<evidence type="ECO:0000256" key="4">
    <source>
        <dbReference type="ARBA" id="ARBA00022475"/>
    </source>
</evidence>
<evidence type="ECO:0000313" key="13">
    <source>
        <dbReference type="Proteomes" id="UP000075737"/>
    </source>
</evidence>
<dbReference type="SUPFAM" id="SSF52540">
    <property type="entry name" value="P-loop containing nucleoside triphosphate hydrolases"/>
    <property type="match status" value="1"/>
</dbReference>
<dbReference type="GO" id="GO:0043190">
    <property type="term" value="C:ATP-binding cassette (ABC) transporter complex"/>
    <property type="evidence" value="ECO:0007669"/>
    <property type="project" value="TreeGrafter"/>
</dbReference>
<keyword evidence="7" id="KW-1278">Translocase</keyword>
<evidence type="ECO:0000256" key="8">
    <source>
        <dbReference type="ARBA" id="ARBA00023136"/>
    </source>
</evidence>
<evidence type="ECO:0000256" key="1">
    <source>
        <dbReference type="ARBA" id="ARBA00004202"/>
    </source>
</evidence>
<dbReference type="InterPro" id="IPR050095">
    <property type="entry name" value="ECF_ABC_transporter_ATP-bd"/>
</dbReference>
<proteinExistence type="inferred from homology"/>
<keyword evidence="8 10" id="KW-0472">Membrane</keyword>
<keyword evidence="12" id="KW-0378">Hydrolase</keyword>
<evidence type="ECO:0000256" key="7">
    <source>
        <dbReference type="ARBA" id="ARBA00022967"/>
    </source>
</evidence>
<dbReference type="PROSITE" id="PS00211">
    <property type="entry name" value="ABC_TRANSPORTER_1"/>
    <property type="match status" value="1"/>
</dbReference>
<dbReference type="SMART" id="SM00382">
    <property type="entry name" value="AAA"/>
    <property type="match status" value="1"/>
</dbReference>
<evidence type="ECO:0000256" key="9">
    <source>
        <dbReference type="ARBA" id="ARBA00025157"/>
    </source>
</evidence>
<evidence type="ECO:0000256" key="3">
    <source>
        <dbReference type="ARBA" id="ARBA00022448"/>
    </source>
</evidence>
<dbReference type="STRING" id="520767.ATZ99_17920"/>
<name>A0A161PVW4_9FIRM</name>
<comment type="subcellular location">
    <subcellularLocation>
        <location evidence="1 10">Cell membrane</location>
        <topology evidence="1 10">Peripheral membrane protein</topology>
    </subcellularLocation>
</comment>
<dbReference type="Pfam" id="PF00005">
    <property type="entry name" value="ABC_tran"/>
    <property type="match status" value="1"/>
</dbReference>
<dbReference type="GO" id="GO:0006824">
    <property type="term" value="P:cobalt ion transport"/>
    <property type="evidence" value="ECO:0007669"/>
    <property type="project" value="InterPro"/>
</dbReference>
<dbReference type="Proteomes" id="UP000075737">
    <property type="component" value="Unassembled WGS sequence"/>
</dbReference>
<dbReference type="InterPro" id="IPR003439">
    <property type="entry name" value="ABC_transporter-like_ATP-bd"/>
</dbReference>
<evidence type="ECO:0000256" key="6">
    <source>
        <dbReference type="ARBA" id="ARBA00022840"/>
    </source>
</evidence>
<keyword evidence="5 10" id="KW-0547">Nucleotide-binding</keyword>
<dbReference type="Gene3D" id="3.40.50.300">
    <property type="entry name" value="P-loop containing nucleotide triphosphate hydrolases"/>
    <property type="match status" value="1"/>
</dbReference>
<dbReference type="OrthoDB" id="9814634at2"/>
<keyword evidence="13" id="KW-1185">Reference proteome</keyword>